<sequence>MQRWLEKQRANKMVIRSRLDAETQLEQASRSRQEEPVTTARNNRRYCYRGNVCRRVGRSVGHHVVSGELEGIPYILSSCQYKRVHRRGGGFNVIAVRVNKTQLI</sequence>
<protein>
    <submittedName>
        <fullName evidence="1">Uncharacterized protein</fullName>
    </submittedName>
</protein>
<accession>A0A556V8R5</accession>
<evidence type="ECO:0000313" key="1">
    <source>
        <dbReference type="EMBL" id="TSZ97530.1"/>
    </source>
</evidence>
<gene>
    <name evidence="1" type="ORF">Baya_12483</name>
</gene>
<keyword evidence="2" id="KW-1185">Reference proteome</keyword>
<dbReference type="EMBL" id="VCAZ01000158">
    <property type="protein sequence ID" value="TSZ97530.1"/>
    <property type="molecule type" value="Genomic_DNA"/>
</dbReference>
<name>A0A556V8R5_BAGYA</name>
<dbReference type="AlphaFoldDB" id="A0A556V8R5"/>
<dbReference type="Proteomes" id="UP000319801">
    <property type="component" value="Unassembled WGS sequence"/>
</dbReference>
<proteinExistence type="predicted"/>
<organism evidence="1 2">
    <name type="scientific">Bagarius yarrelli</name>
    <name type="common">Goonch</name>
    <name type="synonym">Bagrus yarrelli</name>
    <dbReference type="NCBI Taxonomy" id="175774"/>
    <lineage>
        <taxon>Eukaryota</taxon>
        <taxon>Metazoa</taxon>
        <taxon>Chordata</taxon>
        <taxon>Craniata</taxon>
        <taxon>Vertebrata</taxon>
        <taxon>Euteleostomi</taxon>
        <taxon>Actinopterygii</taxon>
        <taxon>Neopterygii</taxon>
        <taxon>Teleostei</taxon>
        <taxon>Ostariophysi</taxon>
        <taxon>Siluriformes</taxon>
        <taxon>Sisoridae</taxon>
        <taxon>Sisorinae</taxon>
        <taxon>Bagarius</taxon>
    </lineage>
</organism>
<evidence type="ECO:0000313" key="2">
    <source>
        <dbReference type="Proteomes" id="UP000319801"/>
    </source>
</evidence>
<comment type="caution">
    <text evidence="1">The sequence shown here is derived from an EMBL/GenBank/DDBJ whole genome shotgun (WGS) entry which is preliminary data.</text>
</comment>
<reference evidence="1 2" key="1">
    <citation type="journal article" date="2019" name="Genome Biol. Evol.">
        <title>Whole-Genome Sequencing of the Giant Devil Catfish, Bagarius yarrelli.</title>
        <authorList>
            <person name="Jiang W."/>
            <person name="Lv Y."/>
            <person name="Cheng L."/>
            <person name="Yang K."/>
            <person name="Chao B."/>
            <person name="Wang X."/>
            <person name="Li Y."/>
            <person name="Pan X."/>
            <person name="You X."/>
            <person name="Zhang Y."/>
            <person name="Yang J."/>
            <person name="Li J."/>
            <person name="Zhang X."/>
            <person name="Liu S."/>
            <person name="Sun C."/>
            <person name="Yang J."/>
            <person name="Shi Q."/>
        </authorList>
    </citation>
    <scope>NUCLEOTIDE SEQUENCE [LARGE SCALE GENOMIC DNA]</scope>
    <source>
        <strain evidence="1">JWS20170419001</strain>
        <tissue evidence="1">Muscle</tissue>
    </source>
</reference>